<dbReference type="PROSITE" id="PS50850">
    <property type="entry name" value="MFS"/>
    <property type="match status" value="1"/>
</dbReference>
<dbReference type="RefSeq" id="WP_208046194.1">
    <property type="nucleotide sequence ID" value="NZ_JAGDYL010000018.1"/>
</dbReference>
<keyword evidence="4 8" id="KW-0812">Transmembrane</keyword>
<dbReference type="Gene3D" id="1.20.1250.20">
    <property type="entry name" value="MFS general substrate transporter like domains"/>
    <property type="match status" value="1"/>
</dbReference>
<keyword evidence="3 7" id="KW-0813">Transport</keyword>
<keyword evidence="5 8" id="KW-1133">Transmembrane helix</keyword>
<evidence type="ECO:0000256" key="1">
    <source>
        <dbReference type="ARBA" id="ARBA00004651"/>
    </source>
</evidence>
<evidence type="ECO:0000259" key="9">
    <source>
        <dbReference type="PROSITE" id="PS50850"/>
    </source>
</evidence>
<keyword evidence="11" id="KW-1185">Reference proteome</keyword>
<feature type="transmembrane region" description="Helical" evidence="8">
    <location>
        <begin position="83"/>
        <end position="103"/>
    </location>
</feature>
<evidence type="ECO:0000313" key="10">
    <source>
        <dbReference type="EMBL" id="MBO1805720.1"/>
    </source>
</evidence>
<reference evidence="10" key="1">
    <citation type="submission" date="2021-03" db="EMBL/GenBank/DDBJ databases">
        <title>Leucobacter chromiisoli sp. nov., isolated from chromium-containing soil of chemical plant.</title>
        <authorList>
            <person name="Xu Z."/>
        </authorList>
    </citation>
    <scope>NUCLEOTIDE SEQUENCE</scope>
    <source>
        <strain evidence="10">A2</strain>
    </source>
</reference>
<feature type="transmembrane region" description="Helical" evidence="8">
    <location>
        <begin position="361"/>
        <end position="388"/>
    </location>
</feature>
<feature type="transmembrane region" description="Helical" evidence="8">
    <location>
        <begin position="430"/>
        <end position="448"/>
    </location>
</feature>
<sequence length="497" mass="52377">MGILKDLRTSSRGAILVAIAAAAVGIIYGYDSSNIGGALDFISADFGITSEAEKGLLTSYVIFGEIFGAIVGGAFANRYGRKLMMVFVAATFTLFSLFSGLAWDVPSLAIARVLLGVAIGISIVVVPMYVAESAPTKIRGALLVMYQVATVFGIILGYLLAWGLAPSGNWRVMLGAAAVPGLVITLMLLRSPDTPRWYMMQGRRDDAVRVLGQIDPQADPSRELAVVEAELAEGRGRPSVLQGLGEMLRRPYLRAAFFVVMLGFFVQITGINAIVYYSPQIIKAMGFDSGDHMAIFGLPALVQVIGLIAVFVSMSLVDRMGRRPVLLTGIGIMVAAGAIMVVTFMFGAAGQDPTDVRLDGGFVALGFLGLVLFNVGFTFGFGALVWVYAGETFPSHLRGLGSSTMLTSDLVANFIVGVAFLPLLKSTGGAGVFAILGGLAIVAFLFVLKFAPETKGRPLDDISVYWKNGGKWPADVTGLIGVNDAERAGTGDAGGRA</sequence>
<dbReference type="AlphaFoldDB" id="A0A939LVX0"/>
<dbReference type="Pfam" id="PF00083">
    <property type="entry name" value="Sugar_tr"/>
    <property type="match status" value="1"/>
</dbReference>
<dbReference type="PROSITE" id="PS00217">
    <property type="entry name" value="SUGAR_TRANSPORT_2"/>
    <property type="match status" value="1"/>
</dbReference>
<feature type="transmembrane region" description="Helical" evidence="8">
    <location>
        <begin position="325"/>
        <end position="349"/>
    </location>
</feature>
<evidence type="ECO:0000256" key="6">
    <source>
        <dbReference type="ARBA" id="ARBA00023136"/>
    </source>
</evidence>
<dbReference type="InterPro" id="IPR005828">
    <property type="entry name" value="MFS_sugar_transport-like"/>
</dbReference>
<accession>A0A939LVX0</accession>
<feature type="transmembrane region" description="Helical" evidence="8">
    <location>
        <begin position="293"/>
        <end position="313"/>
    </location>
</feature>
<keyword evidence="6 8" id="KW-0472">Membrane</keyword>
<dbReference type="PANTHER" id="PTHR48020:SF12">
    <property type="entry name" value="PROTON MYO-INOSITOL COTRANSPORTER"/>
    <property type="match status" value="1"/>
</dbReference>
<feature type="transmembrane region" description="Helical" evidence="8">
    <location>
        <begin position="255"/>
        <end position="278"/>
    </location>
</feature>
<comment type="similarity">
    <text evidence="2 7">Belongs to the major facilitator superfamily. Sugar transporter (TC 2.A.1.1) family.</text>
</comment>
<proteinExistence type="inferred from homology"/>
<gene>
    <name evidence="10" type="ORF">J4H91_10390</name>
</gene>
<dbReference type="EMBL" id="JAGDYL010000018">
    <property type="protein sequence ID" value="MBO1805720.1"/>
    <property type="molecule type" value="Genomic_DNA"/>
</dbReference>
<dbReference type="GO" id="GO:0022857">
    <property type="term" value="F:transmembrane transporter activity"/>
    <property type="evidence" value="ECO:0007669"/>
    <property type="project" value="InterPro"/>
</dbReference>
<evidence type="ECO:0000256" key="7">
    <source>
        <dbReference type="RuleBase" id="RU003346"/>
    </source>
</evidence>
<evidence type="ECO:0000256" key="4">
    <source>
        <dbReference type="ARBA" id="ARBA00022692"/>
    </source>
</evidence>
<protein>
    <submittedName>
        <fullName evidence="10">Sugar porter family MFS transporter</fullName>
    </submittedName>
</protein>
<organism evidence="10 11">
    <name type="scientific">Leucobacter ruminantium</name>
    <dbReference type="NCBI Taxonomy" id="1289170"/>
    <lineage>
        <taxon>Bacteria</taxon>
        <taxon>Bacillati</taxon>
        <taxon>Actinomycetota</taxon>
        <taxon>Actinomycetes</taxon>
        <taxon>Micrococcales</taxon>
        <taxon>Microbacteriaceae</taxon>
        <taxon>Leucobacter</taxon>
    </lineage>
</organism>
<dbReference type="PRINTS" id="PR00171">
    <property type="entry name" value="SUGRTRNSPORT"/>
</dbReference>
<comment type="subcellular location">
    <subcellularLocation>
        <location evidence="1">Cell membrane</location>
        <topology evidence="1">Multi-pass membrane protein</topology>
    </subcellularLocation>
</comment>
<dbReference type="InterPro" id="IPR036259">
    <property type="entry name" value="MFS_trans_sf"/>
</dbReference>
<name>A0A939LVX0_9MICO</name>
<comment type="caution">
    <text evidence="10">The sequence shown here is derived from an EMBL/GenBank/DDBJ whole genome shotgun (WGS) entry which is preliminary data.</text>
</comment>
<feature type="domain" description="Major facilitator superfamily (MFS) profile" evidence="9">
    <location>
        <begin position="17"/>
        <end position="455"/>
    </location>
</feature>
<feature type="transmembrane region" description="Helical" evidence="8">
    <location>
        <begin position="109"/>
        <end position="131"/>
    </location>
</feature>
<dbReference type="GO" id="GO:0005886">
    <property type="term" value="C:plasma membrane"/>
    <property type="evidence" value="ECO:0007669"/>
    <property type="project" value="UniProtKB-SubCell"/>
</dbReference>
<dbReference type="InterPro" id="IPR050814">
    <property type="entry name" value="Myo-inositol_Transporter"/>
</dbReference>
<dbReference type="InterPro" id="IPR005829">
    <property type="entry name" value="Sugar_transporter_CS"/>
</dbReference>
<evidence type="ECO:0000313" key="11">
    <source>
        <dbReference type="Proteomes" id="UP000664398"/>
    </source>
</evidence>
<feature type="transmembrane region" description="Helical" evidence="8">
    <location>
        <begin position="143"/>
        <end position="164"/>
    </location>
</feature>
<dbReference type="SUPFAM" id="SSF103473">
    <property type="entry name" value="MFS general substrate transporter"/>
    <property type="match status" value="1"/>
</dbReference>
<evidence type="ECO:0000256" key="3">
    <source>
        <dbReference type="ARBA" id="ARBA00022448"/>
    </source>
</evidence>
<evidence type="ECO:0000256" key="2">
    <source>
        <dbReference type="ARBA" id="ARBA00010992"/>
    </source>
</evidence>
<dbReference type="PANTHER" id="PTHR48020">
    <property type="entry name" value="PROTON MYO-INOSITOL COTRANSPORTER"/>
    <property type="match status" value="1"/>
</dbReference>
<dbReference type="InterPro" id="IPR003663">
    <property type="entry name" value="Sugar/inositol_transpt"/>
</dbReference>
<dbReference type="InterPro" id="IPR020846">
    <property type="entry name" value="MFS_dom"/>
</dbReference>
<feature type="transmembrane region" description="Helical" evidence="8">
    <location>
        <begin position="170"/>
        <end position="189"/>
    </location>
</feature>
<evidence type="ECO:0000256" key="5">
    <source>
        <dbReference type="ARBA" id="ARBA00022989"/>
    </source>
</evidence>
<evidence type="ECO:0000256" key="8">
    <source>
        <dbReference type="SAM" id="Phobius"/>
    </source>
</evidence>
<feature type="transmembrane region" description="Helical" evidence="8">
    <location>
        <begin position="57"/>
        <end position="76"/>
    </location>
</feature>
<feature type="transmembrane region" description="Helical" evidence="8">
    <location>
        <begin position="12"/>
        <end position="30"/>
    </location>
</feature>
<dbReference type="NCBIfam" id="TIGR00879">
    <property type="entry name" value="SP"/>
    <property type="match status" value="1"/>
</dbReference>
<feature type="transmembrane region" description="Helical" evidence="8">
    <location>
        <begin position="400"/>
        <end position="424"/>
    </location>
</feature>
<dbReference type="Proteomes" id="UP000664398">
    <property type="component" value="Unassembled WGS sequence"/>
</dbReference>